<protein>
    <submittedName>
        <fullName evidence="1">Uncharacterized protein</fullName>
    </submittedName>
</protein>
<evidence type="ECO:0000313" key="1">
    <source>
        <dbReference type="EMBL" id="RZS59279.1"/>
    </source>
</evidence>
<accession>A0A4Q7LZE2</accession>
<dbReference type="AlphaFoldDB" id="A0A4Q7LZE2"/>
<gene>
    <name evidence="1" type="ORF">EV141_0499</name>
</gene>
<sequence>MSASPDLASLARAIDDALSALDGVLAVYSPDVAVARAARELGARGEAPARTRVSTDDELIVVDAAIGVDARSAAPGIARAAAAAIRAVAGADCRVSVSVRRVSAAPDSLIPLS</sequence>
<evidence type="ECO:0000313" key="2">
    <source>
        <dbReference type="Proteomes" id="UP000293519"/>
    </source>
</evidence>
<proteinExistence type="predicted"/>
<dbReference type="EMBL" id="SGWW01000001">
    <property type="protein sequence ID" value="RZS59279.1"/>
    <property type="molecule type" value="Genomic_DNA"/>
</dbReference>
<keyword evidence="2" id="KW-1185">Reference proteome</keyword>
<name>A0A4Q7LZE2_9MICO</name>
<organism evidence="1 2">
    <name type="scientific">Microcella putealis</name>
    <dbReference type="NCBI Taxonomy" id="337005"/>
    <lineage>
        <taxon>Bacteria</taxon>
        <taxon>Bacillati</taxon>
        <taxon>Actinomycetota</taxon>
        <taxon>Actinomycetes</taxon>
        <taxon>Micrococcales</taxon>
        <taxon>Microbacteriaceae</taxon>
        <taxon>Microcella</taxon>
    </lineage>
</organism>
<dbReference type="RefSeq" id="WP_157985484.1">
    <property type="nucleotide sequence ID" value="NZ_SGWW01000001.1"/>
</dbReference>
<reference evidence="1 2" key="1">
    <citation type="journal article" date="2015" name="Stand. Genomic Sci.">
        <title>Genomic Encyclopedia of Bacterial and Archaeal Type Strains, Phase III: the genomes of soil and plant-associated and newly described type strains.</title>
        <authorList>
            <person name="Whitman W.B."/>
            <person name="Woyke T."/>
            <person name="Klenk H.P."/>
            <person name="Zhou Y."/>
            <person name="Lilburn T.G."/>
            <person name="Beck B.J."/>
            <person name="De Vos P."/>
            <person name="Vandamme P."/>
            <person name="Eisen J.A."/>
            <person name="Garrity G."/>
            <person name="Hugenholtz P."/>
            <person name="Kyrpides N.C."/>
        </authorList>
    </citation>
    <scope>NUCLEOTIDE SEQUENCE [LARGE SCALE GENOMIC DNA]</scope>
    <source>
        <strain evidence="1 2">CV2</strain>
    </source>
</reference>
<dbReference type="Proteomes" id="UP000293519">
    <property type="component" value="Unassembled WGS sequence"/>
</dbReference>
<comment type="caution">
    <text evidence="1">The sequence shown here is derived from an EMBL/GenBank/DDBJ whole genome shotgun (WGS) entry which is preliminary data.</text>
</comment>